<reference evidence="1" key="1">
    <citation type="submission" date="2018-02" db="EMBL/GenBank/DDBJ databases">
        <title>Rhizophora mucronata_Transcriptome.</title>
        <authorList>
            <person name="Meera S.P."/>
            <person name="Sreeshan A."/>
            <person name="Augustine A."/>
        </authorList>
    </citation>
    <scope>NUCLEOTIDE SEQUENCE</scope>
    <source>
        <tissue evidence="1">Leaf</tissue>
    </source>
</reference>
<protein>
    <submittedName>
        <fullName evidence="1">Uncharacterized protein</fullName>
    </submittedName>
</protein>
<proteinExistence type="predicted"/>
<dbReference type="AlphaFoldDB" id="A0A2P2QY41"/>
<dbReference type="EMBL" id="GGEC01091383">
    <property type="protein sequence ID" value="MBX71867.1"/>
    <property type="molecule type" value="Transcribed_RNA"/>
</dbReference>
<accession>A0A2P2QY41</accession>
<organism evidence="1">
    <name type="scientific">Rhizophora mucronata</name>
    <name type="common">Asiatic mangrove</name>
    <dbReference type="NCBI Taxonomy" id="61149"/>
    <lineage>
        <taxon>Eukaryota</taxon>
        <taxon>Viridiplantae</taxon>
        <taxon>Streptophyta</taxon>
        <taxon>Embryophyta</taxon>
        <taxon>Tracheophyta</taxon>
        <taxon>Spermatophyta</taxon>
        <taxon>Magnoliopsida</taxon>
        <taxon>eudicotyledons</taxon>
        <taxon>Gunneridae</taxon>
        <taxon>Pentapetalae</taxon>
        <taxon>rosids</taxon>
        <taxon>fabids</taxon>
        <taxon>Malpighiales</taxon>
        <taxon>Rhizophoraceae</taxon>
        <taxon>Rhizophora</taxon>
    </lineage>
</organism>
<evidence type="ECO:0000313" key="1">
    <source>
        <dbReference type="EMBL" id="MBX71867.1"/>
    </source>
</evidence>
<name>A0A2P2QY41_RHIMU</name>
<sequence>MFYKHNAINFDTYTHKISGSSVHIFVLQ</sequence>